<evidence type="ECO:0000313" key="2">
    <source>
        <dbReference type="Proteomes" id="UP001497623"/>
    </source>
</evidence>
<keyword evidence="2" id="KW-1185">Reference proteome</keyword>
<proteinExistence type="predicted"/>
<feature type="non-terminal residue" evidence="1">
    <location>
        <position position="1"/>
    </location>
</feature>
<organism evidence="1 2">
    <name type="scientific">Meganyctiphanes norvegica</name>
    <name type="common">Northern krill</name>
    <name type="synonym">Thysanopoda norvegica</name>
    <dbReference type="NCBI Taxonomy" id="48144"/>
    <lineage>
        <taxon>Eukaryota</taxon>
        <taxon>Metazoa</taxon>
        <taxon>Ecdysozoa</taxon>
        <taxon>Arthropoda</taxon>
        <taxon>Crustacea</taxon>
        <taxon>Multicrustacea</taxon>
        <taxon>Malacostraca</taxon>
        <taxon>Eumalacostraca</taxon>
        <taxon>Eucarida</taxon>
        <taxon>Euphausiacea</taxon>
        <taxon>Euphausiidae</taxon>
        <taxon>Meganyctiphanes</taxon>
    </lineage>
</organism>
<sequence length="119" mass="13339">TYDLSTHISEEEINQISPSAVEDDFANMVVTSRMLAAHTNGYPIDVSSRFWSTYYKSLKDIHVDDSRPRASVAMRSAGNNYVPHDNHGSAAPSHNYTYPTYPKTTYPLILNPISPLPHN</sequence>
<evidence type="ECO:0000313" key="1">
    <source>
        <dbReference type="EMBL" id="CAL4100418.1"/>
    </source>
</evidence>
<gene>
    <name evidence="1" type="ORF">MNOR_LOCUS16789</name>
</gene>
<dbReference type="EMBL" id="CAXKWB010011210">
    <property type="protein sequence ID" value="CAL4100418.1"/>
    <property type="molecule type" value="Genomic_DNA"/>
</dbReference>
<feature type="non-terminal residue" evidence="1">
    <location>
        <position position="119"/>
    </location>
</feature>
<comment type="caution">
    <text evidence="1">The sequence shown here is derived from an EMBL/GenBank/DDBJ whole genome shotgun (WGS) entry which is preliminary data.</text>
</comment>
<name>A0AAV2QYH6_MEGNR</name>
<dbReference type="Proteomes" id="UP001497623">
    <property type="component" value="Unassembled WGS sequence"/>
</dbReference>
<dbReference type="AlphaFoldDB" id="A0AAV2QYH6"/>
<reference evidence="1 2" key="1">
    <citation type="submission" date="2024-05" db="EMBL/GenBank/DDBJ databases">
        <authorList>
            <person name="Wallberg A."/>
        </authorList>
    </citation>
    <scope>NUCLEOTIDE SEQUENCE [LARGE SCALE GENOMIC DNA]</scope>
</reference>
<accession>A0AAV2QYH6</accession>
<protein>
    <submittedName>
        <fullName evidence="1">Uncharacterized protein</fullName>
    </submittedName>
</protein>